<evidence type="ECO:0000313" key="2">
    <source>
        <dbReference type="EMBL" id="GIY07995.1"/>
    </source>
</evidence>
<evidence type="ECO:0000259" key="1">
    <source>
        <dbReference type="PROSITE" id="PS50181"/>
    </source>
</evidence>
<dbReference type="InterPro" id="IPR001810">
    <property type="entry name" value="F-box_dom"/>
</dbReference>
<comment type="caution">
    <text evidence="2">The sequence shown here is derived from an EMBL/GenBank/DDBJ whole genome shotgun (WGS) entry which is preliminary data.</text>
</comment>
<dbReference type="InterPro" id="IPR045627">
    <property type="entry name" value="FBXL18_LRR"/>
</dbReference>
<reference evidence="2 3" key="1">
    <citation type="submission" date="2021-06" db="EMBL/GenBank/DDBJ databases">
        <title>Caerostris darwini draft genome.</title>
        <authorList>
            <person name="Kono N."/>
            <person name="Arakawa K."/>
        </authorList>
    </citation>
    <scope>NUCLEOTIDE SEQUENCE [LARGE SCALE GENOMIC DNA]</scope>
</reference>
<dbReference type="InterPro" id="IPR032675">
    <property type="entry name" value="LRR_dom_sf"/>
</dbReference>
<proteinExistence type="predicted"/>
<feature type="domain" description="F-box" evidence="1">
    <location>
        <begin position="24"/>
        <end position="50"/>
    </location>
</feature>
<dbReference type="Pfam" id="PF19729">
    <property type="entry name" value="LRR_FBXL18"/>
    <property type="match status" value="1"/>
</dbReference>
<name>A0AAV4QEZ8_9ARAC</name>
<sequence length="635" mass="73638">MLRKMQKVNHNTSDLIQESNIESELRLCILPNEILQEIFSYFNPETLLTIKNLGIQRLTDLSQYVKYVNFSSCCAISDEDISSFFTKDRTEQIVHLNLDYVFRVKASTLEKCISKCKNVTTLSIMECGLSYENIFCIFENCPQLKELYWTLSSKERKKKKIPTKLKIYQNIKKVYIHDTQFRNSDIEILGLVMRHCLCAEDVCINCSPYFSKTVLNCASRQIYTAKVLCKERKYPINIVMKTLFTDHIKIERSLEQRFSDLYNSNLFRYPLEGEDLTLFIKSDSYLQFVTQEEDFAELPSLPNNSIESLIVILTSSKELFYSHMEKIKKMTGSALKRLNFHNCKTEPNEQDGNAQAPDILVTYHILESITSNSYNITELNLSEIHHCTIFPFTYLHNLKKLKSLSLSGCAFKTPESIKDDICDEQRPGGFDYFVEKCNGIEKFQLLACLWCWSSPTDDDLMSIKKWKKLRSLSMSRVVSLRVCPFLYHIANDCPNFSYLEINQIGDPNVCHYMHNVVHILQKSKNLYFLRINQTAFYPMNTLFWKAVQSANNLHGLCLGSAGNTAFENKIVLNAIRELQYLHLFHLVGQRICESLLPQIKKIMVKNGMQTYSIEIYPKTTEGAYHECPHAHFPGQ</sequence>
<protein>
    <recommendedName>
        <fullName evidence="1">F-box domain-containing protein</fullName>
    </recommendedName>
</protein>
<evidence type="ECO:0000313" key="3">
    <source>
        <dbReference type="Proteomes" id="UP001054837"/>
    </source>
</evidence>
<dbReference type="PROSITE" id="PS50181">
    <property type="entry name" value="FBOX"/>
    <property type="match status" value="1"/>
</dbReference>
<organism evidence="2 3">
    <name type="scientific">Caerostris darwini</name>
    <dbReference type="NCBI Taxonomy" id="1538125"/>
    <lineage>
        <taxon>Eukaryota</taxon>
        <taxon>Metazoa</taxon>
        <taxon>Ecdysozoa</taxon>
        <taxon>Arthropoda</taxon>
        <taxon>Chelicerata</taxon>
        <taxon>Arachnida</taxon>
        <taxon>Araneae</taxon>
        <taxon>Araneomorphae</taxon>
        <taxon>Entelegynae</taxon>
        <taxon>Araneoidea</taxon>
        <taxon>Araneidae</taxon>
        <taxon>Caerostris</taxon>
    </lineage>
</organism>
<dbReference type="SUPFAM" id="SSF52047">
    <property type="entry name" value="RNI-like"/>
    <property type="match status" value="1"/>
</dbReference>
<gene>
    <name evidence="2" type="primary">AVEN_31936_1</name>
    <name evidence="2" type="ORF">CDAR_63431</name>
</gene>
<accession>A0AAV4QEZ8</accession>
<dbReference type="Proteomes" id="UP001054837">
    <property type="component" value="Unassembled WGS sequence"/>
</dbReference>
<keyword evidence="3" id="KW-1185">Reference proteome</keyword>
<dbReference type="AlphaFoldDB" id="A0AAV4QEZ8"/>
<dbReference type="EMBL" id="BPLQ01004429">
    <property type="protein sequence ID" value="GIY07995.1"/>
    <property type="molecule type" value="Genomic_DNA"/>
</dbReference>
<dbReference type="Gene3D" id="3.80.10.10">
    <property type="entry name" value="Ribonuclease Inhibitor"/>
    <property type="match status" value="2"/>
</dbReference>
<dbReference type="GO" id="GO:0031146">
    <property type="term" value="P:SCF-dependent proteasomal ubiquitin-dependent protein catabolic process"/>
    <property type="evidence" value="ECO:0007669"/>
    <property type="project" value="InterPro"/>
</dbReference>